<evidence type="ECO:0000256" key="13">
    <source>
        <dbReference type="ARBA" id="ARBA00047984"/>
    </source>
</evidence>
<dbReference type="EMBL" id="OU963863">
    <property type="protein sequence ID" value="CAH0384413.1"/>
    <property type="molecule type" value="Genomic_DNA"/>
</dbReference>
<dbReference type="SMART" id="SM00487">
    <property type="entry name" value="DEXDc"/>
    <property type="match status" value="1"/>
</dbReference>
<dbReference type="PANTHER" id="PTHR47958">
    <property type="entry name" value="ATP-DEPENDENT RNA HELICASE DBP3"/>
    <property type="match status" value="1"/>
</dbReference>
<dbReference type="GO" id="GO:0005524">
    <property type="term" value="F:ATP binding"/>
    <property type="evidence" value="ECO:0007669"/>
    <property type="project" value="UniProtKB-KW"/>
</dbReference>
<dbReference type="Pfam" id="PF23469">
    <property type="entry name" value="KH_12"/>
    <property type="match status" value="1"/>
</dbReference>
<sequence>MARSGHHKRKSRSRSRSRSRDRKERRRRSRSRERSRRSRSRSRDRKEKKSTKRDKSPSRNRKHSRSRSPREKILKKEDVKKEISKPEEEAFDPSNLDKEEEQKRLEQEMLKRRDRIERWRAERKKKEMEGVRKDIKTSIASLQLPSKKWNLEDDSDEEEDKKEENGGKKEEEEEIDPLDAYMMDIQEEVRKVNKMDGTTKAVDTAQTKNSTGVVIVTGVAKKKADTNKGELIEQNQDGLEYSSEEEQEDLTATAANLARTQKKELAKVDHSGINYLPFRKSFYVEVPEISRMTDAEVEAYKVELEGVRVKGKGCPRPIKTWAQCGVSKKVLEILKKHEYEKPTPIQAQAIPAIMSGRDLIGIAKTGSGKTLAFVLPMLRHILDQPPLEDTDGPIGLIMAPTRELCMQIGKDIRKFSKSLNLRVVCVYGGTGISEQIAELKRGAEIIVCTPGRMIDMLAANSGKVTNLRRVTYVVLDEADRMFDMGFEPQVMRIVDNVRPDRQLVMFSATFPRQMEALARRILNKPIEVQIGGRSVVCKDVEQHVIVLDEDQKFLKLLELLGNYLDQGSAIVFVDKQENADTLLKDLMKASYPCMALHGGIDQYDRDSNIVDFKTGKVKLLIATSVAARGLDVKSLILVVNYDCPNHYEDYVHRCGRTGRAGNKGYAYTFLTPDQEQHAGDIIRAFELSGLPVPPQLIKMWDCYRAKQAAEGKKVHSGGGFSGKGFKFDETEAAIANEKKKFQKAALGLQDSDDEDIEGDIDQQIEQILASKRTVKEIKAPIASINPETQQIIQNNQPMTERLELAKKLASKIHIAKNLGAEAKGATQQAAEAILKGGGSQPIIMARTVAEQLAAKLNTKLNYQPKEEEEVKEEEVEQVETFCKYEEELEINDFPQQARWRVTSKEALAQISEYSEAGITVRGTYFPQGRNPPEGERKLFLAIESTNELAVSKAKIEITRLIKEELLKLQSSAHHMINKARYKVL</sequence>
<dbReference type="GO" id="GO:0016607">
    <property type="term" value="C:nuclear speck"/>
    <property type="evidence" value="ECO:0007669"/>
    <property type="project" value="UniProtKB-SubCell"/>
</dbReference>
<evidence type="ECO:0000313" key="22">
    <source>
        <dbReference type="EMBL" id="CAH0384413.1"/>
    </source>
</evidence>
<dbReference type="FunFam" id="3.40.50.300:FF:000584">
    <property type="entry name" value="probable ATP-dependent RNA helicase DDX46"/>
    <property type="match status" value="1"/>
</dbReference>
<feature type="region of interest" description="Disordered" evidence="18">
    <location>
        <begin position="1"/>
        <end position="177"/>
    </location>
</feature>
<reference evidence="22" key="1">
    <citation type="submission" date="2021-12" db="EMBL/GenBank/DDBJ databases">
        <authorList>
            <person name="King R."/>
        </authorList>
    </citation>
    <scope>NUCLEOTIDE SEQUENCE</scope>
</reference>
<dbReference type="InterPro" id="IPR027417">
    <property type="entry name" value="P-loop_NTPase"/>
</dbReference>
<comment type="subcellular location">
    <subcellularLocation>
        <location evidence="1">Nucleus speckle</location>
    </subcellularLocation>
</comment>
<feature type="compositionally biased region" description="Basic residues" evidence="18">
    <location>
        <begin position="1"/>
        <end position="67"/>
    </location>
</feature>
<gene>
    <name evidence="22" type="ORF">BEMITA_LOCUS3741</name>
</gene>
<dbReference type="InterPro" id="IPR011545">
    <property type="entry name" value="DEAD/DEAH_box_helicase_dom"/>
</dbReference>
<evidence type="ECO:0000256" key="9">
    <source>
        <dbReference type="ARBA" id="ARBA00023054"/>
    </source>
</evidence>
<evidence type="ECO:0000256" key="4">
    <source>
        <dbReference type="ARBA" id="ARBA00022728"/>
    </source>
</evidence>
<feature type="short sequence motif" description="Q motif" evidence="17">
    <location>
        <begin position="319"/>
        <end position="347"/>
    </location>
</feature>
<keyword evidence="4" id="KW-0747">Spliceosome</keyword>
<dbReference type="GO" id="GO:0003676">
    <property type="term" value="F:nucleic acid binding"/>
    <property type="evidence" value="ECO:0007669"/>
    <property type="project" value="InterPro"/>
</dbReference>
<keyword evidence="10" id="KW-0508">mRNA splicing</keyword>
<dbReference type="FunFam" id="3.40.50.300:FF:000079">
    <property type="entry name" value="probable ATP-dependent RNA helicase DDX17"/>
    <property type="match status" value="1"/>
</dbReference>
<dbReference type="InterPro" id="IPR001650">
    <property type="entry name" value="Helicase_C-like"/>
</dbReference>
<keyword evidence="23" id="KW-1185">Reference proteome</keyword>
<evidence type="ECO:0000313" key="23">
    <source>
        <dbReference type="Proteomes" id="UP001152759"/>
    </source>
</evidence>
<feature type="domain" description="Helicase C-terminal" evidence="20">
    <location>
        <begin position="539"/>
        <end position="700"/>
    </location>
</feature>
<dbReference type="AlphaFoldDB" id="A0A9P0F136"/>
<feature type="compositionally biased region" description="Basic and acidic residues" evidence="18">
    <location>
        <begin position="95"/>
        <end position="136"/>
    </location>
</feature>
<evidence type="ECO:0000256" key="1">
    <source>
        <dbReference type="ARBA" id="ARBA00004324"/>
    </source>
</evidence>
<evidence type="ECO:0000259" key="20">
    <source>
        <dbReference type="PROSITE" id="PS51194"/>
    </source>
</evidence>
<dbReference type="CDD" id="cd17953">
    <property type="entry name" value="DEADc_DDX46"/>
    <property type="match status" value="1"/>
</dbReference>
<dbReference type="Pfam" id="PF00271">
    <property type="entry name" value="Helicase_C"/>
    <property type="match status" value="1"/>
</dbReference>
<dbReference type="PROSITE" id="PS00039">
    <property type="entry name" value="DEAD_ATP_HELICASE"/>
    <property type="match status" value="1"/>
</dbReference>
<keyword evidence="9" id="KW-0175">Coiled coil</keyword>
<evidence type="ECO:0000256" key="18">
    <source>
        <dbReference type="SAM" id="MobiDB-lite"/>
    </source>
</evidence>
<dbReference type="EC" id="3.6.4.13" evidence="2"/>
<accession>A0A9P0F136</accession>
<dbReference type="Pfam" id="PF00270">
    <property type="entry name" value="DEAD"/>
    <property type="match status" value="1"/>
</dbReference>
<feature type="compositionally biased region" description="Acidic residues" evidence="18">
    <location>
        <begin position="152"/>
        <end position="161"/>
    </location>
</feature>
<evidence type="ECO:0000259" key="19">
    <source>
        <dbReference type="PROSITE" id="PS51192"/>
    </source>
</evidence>
<comment type="similarity">
    <text evidence="12">Belongs to the DEAD box helicase family. DDX46/PRP5 subfamily.</text>
</comment>
<evidence type="ECO:0000256" key="14">
    <source>
        <dbReference type="ARBA" id="ARBA00049949"/>
    </source>
</evidence>
<keyword evidence="6" id="KW-0378">Hydrolase</keyword>
<dbReference type="PROSITE" id="PS51194">
    <property type="entry name" value="HELICASE_CTER"/>
    <property type="match status" value="1"/>
</dbReference>
<dbReference type="Proteomes" id="UP001152759">
    <property type="component" value="Chromosome 2"/>
</dbReference>
<dbReference type="GO" id="GO:0000398">
    <property type="term" value="P:mRNA splicing, via spliceosome"/>
    <property type="evidence" value="ECO:0007669"/>
    <property type="project" value="UniProtKB-ARBA"/>
</dbReference>
<dbReference type="InterPro" id="IPR014014">
    <property type="entry name" value="RNA_helicase_DEAD_Q_motif"/>
</dbReference>
<proteinExistence type="inferred from homology"/>
<protein>
    <recommendedName>
        <fullName evidence="15">Probable ATP-dependent RNA helicase DDX46</fullName>
        <ecNumber evidence="2">3.6.4.13</ecNumber>
    </recommendedName>
    <alternativeName>
        <fullName evidence="16">DEAD box protein 46</fullName>
    </alternativeName>
</protein>
<evidence type="ECO:0000256" key="5">
    <source>
        <dbReference type="ARBA" id="ARBA00022741"/>
    </source>
</evidence>
<dbReference type="SMART" id="SM00490">
    <property type="entry name" value="HELICc"/>
    <property type="match status" value="1"/>
</dbReference>
<comment type="catalytic activity">
    <reaction evidence="13">
        <text>ATP + H2O = ADP + phosphate + H(+)</text>
        <dbReference type="Rhea" id="RHEA:13065"/>
        <dbReference type="ChEBI" id="CHEBI:15377"/>
        <dbReference type="ChEBI" id="CHEBI:15378"/>
        <dbReference type="ChEBI" id="CHEBI:30616"/>
        <dbReference type="ChEBI" id="CHEBI:43474"/>
        <dbReference type="ChEBI" id="CHEBI:456216"/>
        <dbReference type="EC" id="3.6.4.13"/>
    </reaction>
</comment>
<keyword evidence="3" id="KW-0507">mRNA processing</keyword>
<keyword evidence="7" id="KW-0347">Helicase</keyword>
<evidence type="ECO:0000259" key="21">
    <source>
        <dbReference type="PROSITE" id="PS51195"/>
    </source>
</evidence>
<feature type="domain" description="Helicase ATP-binding" evidence="19">
    <location>
        <begin position="350"/>
        <end position="528"/>
    </location>
</feature>
<evidence type="ECO:0000256" key="10">
    <source>
        <dbReference type="ARBA" id="ARBA00023187"/>
    </source>
</evidence>
<dbReference type="PROSITE" id="PS51195">
    <property type="entry name" value="Q_MOTIF"/>
    <property type="match status" value="1"/>
</dbReference>
<feature type="compositionally biased region" description="Basic and acidic residues" evidence="18">
    <location>
        <begin position="68"/>
        <end position="88"/>
    </location>
</feature>
<dbReference type="InterPro" id="IPR014001">
    <property type="entry name" value="Helicase_ATP-bd"/>
</dbReference>
<keyword evidence="5" id="KW-0547">Nucleotide-binding</keyword>
<evidence type="ECO:0000256" key="8">
    <source>
        <dbReference type="ARBA" id="ARBA00022840"/>
    </source>
</evidence>
<evidence type="ECO:0000256" key="16">
    <source>
        <dbReference type="ARBA" id="ARBA00050042"/>
    </source>
</evidence>
<name>A0A9P0F136_BEMTA</name>
<organism evidence="22 23">
    <name type="scientific">Bemisia tabaci</name>
    <name type="common">Sweetpotato whitefly</name>
    <name type="synonym">Aleurodes tabaci</name>
    <dbReference type="NCBI Taxonomy" id="7038"/>
    <lineage>
        <taxon>Eukaryota</taxon>
        <taxon>Metazoa</taxon>
        <taxon>Ecdysozoa</taxon>
        <taxon>Arthropoda</taxon>
        <taxon>Hexapoda</taxon>
        <taxon>Insecta</taxon>
        <taxon>Pterygota</taxon>
        <taxon>Neoptera</taxon>
        <taxon>Paraneoptera</taxon>
        <taxon>Hemiptera</taxon>
        <taxon>Sternorrhyncha</taxon>
        <taxon>Aleyrodoidea</taxon>
        <taxon>Aleyrodidae</taxon>
        <taxon>Aleyrodinae</taxon>
        <taxon>Bemisia</taxon>
    </lineage>
</organism>
<dbReference type="SUPFAM" id="SSF52540">
    <property type="entry name" value="P-loop containing nucleoside triphosphate hydrolases"/>
    <property type="match status" value="2"/>
</dbReference>
<comment type="function">
    <text evidence="14">Component of the 17S U2 SnRNP complex of the spliceosome, a large ribonucleoprotein complex that removes introns from transcribed pre-mRNAs. The 17S U2 SnRNP complex (1) directly participates in early spliceosome assembly and (2) mediates recognition of the intron branch site during pre-mRNA splicing by promoting the selection of the pre-mRNA branch-site adenosine, the nucleophile for the first step of splicing. Within the 17S U2 SnRNP complex, DDX46 plays essential roles during assembly of pre-spliceosome and proofreading of the branch site.</text>
</comment>
<dbReference type="InterPro" id="IPR056149">
    <property type="entry name" value="PRP5/DDX46/KHDC4_KH"/>
</dbReference>
<evidence type="ECO:0000256" key="6">
    <source>
        <dbReference type="ARBA" id="ARBA00022801"/>
    </source>
</evidence>
<dbReference type="CDD" id="cd22473">
    <property type="entry name" value="KH-I_DDX46"/>
    <property type="match status" value="1"/>
</dbReference>
<dbReference type="InterPro" id="IPR000629">
    <property type="entry name" value="RNA-helicase_DEAD-box_CS"/>
</dbReference>
<evidence type="ECO:0000256" key="17">
    <source>
        <dbReference type="PROSITE-ProRule" id="PRU00552"/>
    </source>
</evidence>
<evidence type="ECO:0000256" key="12">
    <source>
        <dbReference type="ARBA" id="ARBA00038511"/>
    </source>
</evidence>
<evidence type="ECO:0000256" key="2">
    <source>
        <dbReference type="ARBA" id="ARBA00012552"/>
    </source>
</evidence>
<dbReference type="GO" id="GO:0003724">
    <property type="term" value="F:RNA helicase activity"/>
    <property type="evidence" value="ECO:0007669"/>
    <property type="project" value="UniProtKB-EC"/>
</dbReference>
<dbReference type="KEGG" id="btab:109043631"/>
<dbReference type="GO" id="GO:0010468">
    <property type="term" value="P:regulation of gene expression"/>
    <property type="evidence" value="ECO:0007669"/>
    <property type="project" value="UniProtKB-ARBA"/>
</dbReference>
<evidence type="ECO:0000256" key="11">
    <source>
        <dbReference type="ARBA" id="ARBA00023242"/>
    </source>
</evidence>
<evidence type="ECO:0000256" key="3">
    <source>
        <dbReference type="ARBA" id="ARBA00022664"/>
    </source>
</evidence>
<keyword evidence="8" id="KW-0067">ATP-binding</keyword>
<evidence type="ECO:0000256" key="15">
    <source>
        <dbReference type="ARBA" id="ARBA00050029"/>
    </source>
</evidence>
<dbReference type="OrthoDB" id="196131at2759"/>
<feature type="domain" description="DEAD-box RNA helicase Q" evidence="21">
    <location>
        <begin position="319"/>
        <end position="347"/>
    </location>
</feature>
<dbReference type="GO" id="GO:0016787">
    <property type="term" value="F:hydrolase activity"/>
    <property type="evidence" value="ECO:0007669"/>
    <property type="project" value="UniProtKB-KW"/>
</dbReference>
<evidence type="ECO:0000256" key="7">
    <source>
        <dbReference type="ARBA" id="ARBA00022806"/>
    </source>
</evidence>
<dbReference type="PROSITE" id="PS51192">
    <property type="entry name" value="HELICASE_ATP_BIND_1"/>
    <property type="match status" value="1"/>
</dbReference>
<dbReference type="GO" id="GO:0005681">
    <property type="term" value="C:spliceosomal complex"/>
    <property type="evidence" value="ECO:0007669"/>
    <property type="project" value="UniProtKB-KW"/>
</dbReference>
<dbReference type="Gene3D" id="3.40.50.300">
    <property type="entry name" value="P-loop containing nucleotide triphosphate hydrolases"/>
    <property type="match status" value="2"/>
</dbReference>
<dbReference type="CDD" id="cd18787">
    <property type="entry name" value="SF2_C_DEAD"/>
    <property type="match status" value="1"/>
</dbReference>
<keyword evidence="11" id="KW-0539">Nucleus</keyword>